<gene>
    <name evidence="8" type="ORF">MERR_LOCUS45431</name>
</gene>
<name>A0A6D2L176_9BRAS</name>
<keyword evidence="9" id="KW-1185">Reference proteome</keyword>
<evidence type="ECO:0000256" key="5">
    <source>
        <dbReference type="ARBA" id="ARBA00023180"/>
    </source>
</evidence>
<dbReference type="Proteomes" id="UP000467841">
    <property type="component" value="Unassembled WGS sequence"/>
</dbReference>
<feature type="transmembrane region" description="Helical" evidence="7">
    <location>
        <begin position="21"/>
        <end position="42"/>
    </location>
</feature>
<dbReference type="EMBL" id="CACVBM020001718">
    <property type="protein sequence ID" value="CAA7058195.1"/>
    <property type="molecule type" value="Genomic_DNA"/>
</dbReference>
<evidence type="ECO:0000256" key="1">
    <source>
        <dbReference type="ARBA" id="ARBA00004606"/>
    </source>
</evidence>
<keyword evidence="7" id="KW-1133">Transmembrane helix</keyword>
<accession>A0A6D2L176</accession>
<evidence type="ECO:0000313" key="8">
    <source>
        <dbReference type="EMBL" id="CAA7058195.1"/>
    </source>
</evidence>
<evidence type="ECO:0000256" key="4">
    <source>
        <dbReference type="ARBA" id="ARBA00023136"/>
    </source>
</evidence>
<feature type="region of interest" description="Disordered" evidence="6">
    <location>
        <begin position="78"/>
        <end position="99"/>
    </location>
</feature>
<feature type="compositionally biased region" description="Pro residues" evidence="6">
    <location>
        <begin position="78"/>
        <end position="94"/>
    </location>
</feature>
<proteinExistence type="predicted"/>
<dbReference type="GO" id="GO:0016757">
    <property type="term" value="F:glycosyltransferase activity"/>
    <property type="evidence" value="ECO:0007669"/>
    <property type="project" value="UniProtKB-KW"/>
</dbReference>
<evidence type="ECO:0000313" key="9">
    <source>
        <dbReference type="Proteomes" id="UP000467841"/>
    </source>
</evidence>
<dbReference type="PANTHER" id="PTHR31042">
    <property type="entry name" value="CORE-2/I-BRANCHING BETA-1,6-N-ACETYLGLUCOSAMINYLTRANSFERASE FAMILY PROTEIN-RELATED"/>
    <property type="match status" value="1"/>
</dbReference>
<comment type="caution">
    <text evidence="8">The sequence shown here is derived from an EMBL/GenBank/DDBJ whole genome shotgun (WGS) entry which is preliminary data.</text>
</comment>
<dbReference type="PANTHER" id="PTHR31042:SF143">
    <property type="entry name" value="CORE-2_I-BRANCHING BETA-1,6-N-ACETYLGLUCOSAMINYLTRANSFERASE FAMILY PROTEIN"/>
    <property type="match status" value="1"/>
</dbReference>
<sequence>MPTKKERNSSSLSLSLGIIKLLNPLLHNFLTFCVGAIVGIIVHSSLEIILSPYSPTVQSVSQLFLVASLPPPLPASSPLSSPPLASPLAPPPSTSPLSQNNQLEMFLRPPKNIMHDMEENELFWRASMEPKIRDYPFPRTPKVAFMFLTRGPLPLAPLWERFFRGYEDLFTIYVHVNPSYNEFMPQGSVFYGRRIPSKRVDWGQANMVEAERRLLANALLDMNNERFILLSESCIPLFNFTTVYSYLINSTQTHVHSYDLPFGRVRYDRRMYPHIHMHHWRKGSQWFELDRSMALEIVSDTVYWPIMKAYSRCPDEHYVPTILNLRPSLGSRNSNRSLTWTDWENRRAHPRLIRVWNVNVEFLMWLRRCDEECCEHNGENKTRVCFLFARKFSPNTLKKLLRFASTVMHF</sequence>
<dbReference type="InterPro" id="IPR044174">
    <property type="entry name" value="BC10-like"/>
</dbReference>
<dbReference type="GO" id="GO:0016020">
    <property type="term" value="C:membrane"/>
    <property type="evidence" value="ECO:0007669"/>
    <property type="project" value="UniProtKB-SubCell"/>
</dbReference>
<dbReference type="OrthoDB" id="191334at2759"/>
<evidence type="ECO:0000256" key="2">
    <source>
        <dbReference type="ARBA" id="ARBA00022676"/>
    </source>
</evidence>
<evidence type="ECO:0000256" key="3">
    <source>
        <dbReference type="ARBA" id="ARBA00022679"/>
    </source>
</evidence>
<evidence type="ECO:0000256" key="6">
    <source>
        <dbReference type="SAM" id="MobiDB-lite"/>
    </source>
</evidence>
<protein>
    <submittedName>
        <fullName evidence="8">Uncharacterized protein</fullName>
    </submittedName>
</protein>
<evidence type="ECO:0000256" key="7">
    <source>
        <dbReference type="SAM" id="Phobius"/>
    </source>
</evidence>
<keyword evidence="7" id="KW-0812">Transmembrane</keyword>
<dbReference type="Pfam" id="PF02485">
    <property type="entry name" value="Branch"/>
    <property type="match status" value="1"/>
</dbReference>
<keyword evidence="2" id="KW-0328">Glycosyltransferase</keyword>
<keyword evidence="5" id="KW-0325">Glycoprotein</keyword>
<dbReference type="AlphaFoldDB" id="A0A6D2L176"/>
<dbReference type="InterPro" id="IPR003406">
    <property type="entry name" value="Glyco_trans_14"/>
</dbReference>
<keyword evidence="3" id="KW-0808">Transferase</keyword>
<keyword evidence="4 7" id="KW-0472">Membrane</keyword>
<organism evidence="8 9">
    <name type="scientific">Microthlaspi erraticum</name>
    <dbReference type="NCBI Taxonomy" id="1685480"/>
    <lineage>
        <taxon>Eukaryota</taxon>
        <taxon>Viridiplantae</taxon>
        <taxon>Streptophyta</taxon>
        <taxon>Embryophyta</taxon>
        <taxon>Tracheophyta</taxon>
        <taxon>Spermatophyta</taxon>
        <taxon>Magnoliopsida</taxon>
        <taxon>eudicotyledons</taxon>
        <taxon>Gunneridae</taxon>
        <taxon>Pentapetalae</taxon>
        <taxon>rosids</taxon>
        <taxon>malvids</taxon>
        <taxon>Brassicales</taxon>
        <taxon>Brassicaceae</taxon>
        <taxon>Coluteocarpeae</taxon>
        <taxon>Microthlaspi</taxon>
    </lineage>
</organism>
<comment type="subcellular location">
    <subcellularLocation>
        <location evidence="1">Membrane</location>
        <topology evidence="1">Single-pass type II membrane protein</topology>
    </subcellularLocation>
</comment>
<reference evidence="8" key="1">
    <citation type="submission" date="2020-01" db="EMBL/GenBank/DDBJ databases">
        <authorList>
            <person name="Mishra B."/>
        </authorList>
    </citation>
    <scope>NUCLEOTIDE SEQUENCE [LARGE SCALE GENOMIC DNA]</scope>
</reference>